<evidence type="ECO:0000256" key="3">
    <source>
        <dbReference type="PROSITE-ProRule" id="PRU01100"/>
    </source>
</evidence>
<reference evidence="6 7" key="1">
    <citation type="submission" date="2020-08" db="EMBL/GenBank/DDBJ databases">
        <title>Genomic Encyclopedia of Type Strains, Phase IV (KMG-V): Genome sequencing to study the core and pangenomes of soil and plant-associated prokaryotes.</title>
        <authorList>
            <person name="Whitman W."/>
        </authorList>
    </citation>
    <scope>NUCLEOTIDE SEQUENCE [LARGE SCALE GENOMIC DNA]</scope>
    <source>
        <strain evidence="6 7">JPY162</strain>
    </source>
</reference>
<feature type="region of interest" description="Disordered" evidence="4">
    <location>
        <begin position="31"/>
        <end position="52"/>
    </location>
</feature>
<feature type="active site" description="Proton donor" evidence="3">
    <location>
        <position position="234"/>
    </location>
</feature>
<feature type="domain" description="GH26" evidence="5">
    <location>
        <begin position="108"/>
        <end position="408"/>
    </location>
</feature>
<evidence type="ECO:0000313" key="7">
    <source>
        <dbReference type="Proteomes" id="UP000592820"/>
    </source>
</evidence>
<dbReference type="InterPro" id="IPR006311">
    <property type="entry name" value="TAT_signal"/>
</dbReference>
<dbReference type="Pfam" id="PF02156">
    <property type="entry name" value="Glyco_hydro_26"/>
    <property type="match status" value="1"/>
</dbReference>
<evidence type="ECO:0000256" key="1">
    <source>
        <dbReference type="ARBA" id="ARBA00022801"/>
    </source>
</evidence>
<keyword evidence="2 3" id="KW-0326">Glycosidase</keyword>
<evidence type="ECO:0000313" key="6">
    <source>
        <dbReference type="EMBL" id="MBB5406033.1"/>
    </source>
</evidence>
<dbReference type="SUPFAM" id="SSF51445">
    <property type="entry name" value="(Trans)glycosidases"/>
    <property type="match status" value="1"/>
</dbReference>
<accession>A0A7W8P8M1</accession>
<name>A0A7W8P8M1_9BURK</name>
<dbReference type="RefSeq" id="WP_184229085.1">
    <property type="nucleotide sequence ID" value="NZ_JACHDE010000062.1"/>
</dbReference>
<dbReference type="PROSITE" id="PS51318">
    <property type="entry name" value="TAT"/>
    <property type="match status" value="1"/>
</dbReference>
<dbReference type="Gene3D" id="3.20.20.80">
    <property type="entry name" value="Glycosidases"/>
    <property type="match status" value="1"/>
</dbReference>
<proteinExistence type="inferred from homology"/>
<keyword evidence="1 3" id="KW-0378">Hydrolase</keyword>
<feature type="active site" description="Nucleophile" evidence="3">
    <location>
        <position position="339"/>
    </location>
</feature>
<dbReference type="InterPro" id="IPR017853">
    <property type="entry name" value="GH"/>
</dbReference>
<evidence type="ECO:0000256" key="2">
    <source>
        <dbReference type="ARBA" id="ARBA00023295"/>
    </source>
</evidence>
<dbReference type="InterPro" id="IPR022790">
    <property type="entry name" value="GH26_dom"/>
</dbReference>
<dbReference type="AlphaFoldDB" id="A0A7W8P8M1"/>
<dbReference type="Proteomes" id="UP000592820">
    <property type="component" value="Unassembled WGS sequence"/>
</dbReference>
<evidence type="ECO:0000259" key="5">
    <source>
        <dbReference type="PROSITE" id="PS51764"/>
    </source>
</evidence>
<sequence length="408" mass="43716">MLKRRQFLTGATAVVGSYILTACGGGTDSGAASPEARANAAQRPSPDGTTIPPASSIIDASGNTWTVKNGVIYQGSAKAGFSQNVTLLLLYGGKIYQSAYGSWWVWSGSTWNTSSDPRVASSTGPAIGVHCEGDNDVSLYAAFSAWLGKPDLYRLTFTARDSWSDVATPYFLSATQTWIAQPGRYEVMSVPLLLGSDTFASIAGGAQDATWQALANNIKSIGNPAQVIIRLGWEHNGNWYAWNSRSDPNGYAAAFAHVAQVMKAIAPGLRFDWCTDFQAYDTFNWQTAYPGDASVDIVSMDVYDEWNPNGWSDITSGAANITQLRAFAAAHGKKEAYPEWSCSIDAGGHGDNPTFITNMYNWLMAGGSNVLYHSYWNTNLGGPNAAIQGPLSGNVPLAAAQYKALFSR</sequence>
<gene>
    <name evidence="6" type="ORF">HDG41_008136</name>
</gene>
<dbReference type="PROSITE" id="PS51257">
    <property type="entry name" value="PROKAR_LIPOPROTEIN"/>
    <property type="match status" value="1"/>
</dbReference>
<evidence type="ECO:0000256" key="4">
    <source>
        <dbReference type="SAM" id="MobiDB-lite"/>
    </source>
</evidence>
<dbReference type="EMBL" id="JACHDE010000062">
    <property type="protein sequence ID" value="MBB5406033.1"/>
    <property type="molecule type" value="Genomic_DNA"/>
</dbReference>
<comment type="caution">
    <text evidence="6">The sequence shown here is derived from an EMBL/GenBank/DDBJ whole genome shotgun (WGS) entry which is preliminary data.</text>
</comment>
<comment type="similarity">
    <text evidence="3">Belongs to the glycosyl hydrolase 26 family.</text>
</comment>
<protein>
    <recommendedName>
        <fullName evidence="5">GH26 domain-containing protein</fullName>
    </recommendedName>
</protein>
<dbReference type="PROSITE" id="PS51764">
    <property type="entry name" value="GH26"/>
    <property type="match status" value="1"/>
</dbReference>
<organism evidence="6 7">
    <name type="scientific">Paraburkholderia youngii</name>
    <dbReference type="NCBI Taxonomy" id="2782701"/>
    <lineage>
        <taxon>Bacteria</taxon>
        <taxon>Pseudomonadati</taxon>
        <taxon>Pseudomonadota</taxon>
        <taxon>Betaproteobacteria</taxon>
        <taxon>Burkholderiales</taxon>
        <taxon>Burkholderiaceae</taxon>
        <taxon>Paraburkholderia</taxon>
    </lineage>
</organism>
<dbReference type="GO" id="GO:0004553">
    <property type="term" value="F:hydrolase activity, hydrolyzing O-glycosyl compounds"/>
    <property type="evidence" value="ECO:0007669"/>
    <property type="project" value="InterPro"/>
</dbReference>